<evidence type="ECO:0000256" key="3">
    <source>
        <dbReference type="ARBA" id="ARBA00061607"/>
    </source>
</evidence>
<gene>
    <name evidence="5" type="ORF">Ga0123461_0486</name>
</gene>
<dbReference type="PIRSF" id="PIRSF002849">
    <property type="entry name" value="AAA_ATPase_chaperone_MoxR_prd"/>
    <property type="match status" value="1"/>
</dbReference>
<dbReference type="InterPro" id="IPR050764">
    <property type="entry name" value="CbbQ/NirQ/NorQ/GpvN"/>
</dbReference>
<dbReference type="InterPro" id="IPR003593">
    <property type="entry name" value="AAA+_ATPase"/>
</dbReference>
<organism evidence="5 6">
    <name type="scientific">Mariprofundus aestuarium</name>
    <dbReference type="NCBI Taxonomy" id="1921086"/>
    <lineage>
        <taxon>Bacteria</taxon>
        <taxon>Pseudomonadati</taxon>
        <taxon>Pseudomonadota</taxon>
        <taxon>Candidatius Mariprofundia</taxon>
        <taxon>Mariprofundales</taxon>
        <taxon>Mariprofundaceae</taxon>
        <taxon>Mariprofundus</taxon>
    </lineage>
</organism>
<dbReference type="RefSeq" id="WP_100276875.1">
    <property type="nucleotide sequence ID" value="NZ_CP018799.1"/>
</dbReference>
<reference evidence="5 6" key="1">
    <citation type="submission" date="2016-12" db="EMBL/GenBank/DDBJ databases">
        <title>Isolation and genomic insights into novel planktonic Zetaproteobacteria from stratified waters of the Chesapeake Bay.</title>
        <authorList>
            <person name="McAllister S.M."/>
            <person name="Kato S."/>
            <person name="Chan C.S."/>
            <person name="Chiu B.K."/>
            <person name="Field E.K."/>
        </authorList>
    </citation>
    <scope>NUCLEOTIDE SEQUENCE [LARGE SCALE GENOMIC DNA]</scope>
    <source>
        <strain evidence="5 6">CP-5</strain>
    </source>
</reference>
<dbReference type="GO" id="GO:0005524">
    <property type="term" value="F:ATP binding"/>
    <property type="evidence" value="ECO:0007669"/>
    <property type="project" value="UniProtKB-KW"/>
</dbReference>
<dbReference type="InterPro" id="IPR011703">
    <property type="entry name" value="ATPase_AAA-3"/>
</dbReference>
<dbReference type="InterPro" id="IPR041628">
    <property type="entry name" value="ChlI/MoxR_AAA_lid"/>
</dbReference>
<dbReference type="Pfam" id="PF17863">
    <property type="entry name" value="AAA_lid_2"/>
    <property type="match status" value="1"/>
</dbReference>
<evidence type="ECO:0000256" key="1">
    <source>
        <dbReference type="ARBA" id="ARBA00022741"/>
    </source>
</evidence>
<dbReference type="FunFam" id="3.40.50.300:FF:000640">
    <property type="entry name" value="MoxR family ATPase"/>
    <property type="match status" value="1"/>
</dbReference>
<feature type="domain" description="AAA+ ATPase" evidence="4">
    <location>
        <begin position="35"/>
        <end position="176"/>
    </location>
</feature>
<dbReference type="EMBL" id="CP018799">
    <property type="protein sequence ID" value="ATX78923.1"/>
    <property type="molecule type" value="Genomic_DNA"/>
</dbReference>
<evidence type="ECO:0000259" key="4">
    <source>
        <dbReference type="SMART" id="SM00382"/>
    </source>
</evidence>
<dbReference type="GO" id="GO:0016887">
    <property type="term" value="F:ATP hydrolysis activity"/>
    <property type="evidence" value="ECO:0007669"/>
    <property type="project" value="InterPro"/>
</dbReference>
<dbReference type="KEGG" id="maes:Ga0123461_0486"/>
<comment type="similarity">
    <text evidence="3">Belongs to the MoxR family.</text>
</comment>
<evidence type="ECO:0000256" key="2">
    <source>
        <dbReference type="ARBA" id="ARBA00022840"/>
    </source>
</evidence>
<dbReference type="AlphaFoldDB" id="A0A2K8KVX0"/>
<dbReference type="SUPFAM" id="SSF52540">
    <property type="entry name" value="P-loop containing nucleoside triphosphate hydrolases"/>
    <property type="match status" value="1"/>
</dbReference>
<accession>A0A2K8KVX0</accession>
<dbReference type="PANTHER" id="PTHR42759:SF5">
    <property type="entry name" value="METHANOL DEHYDROGENASE REGULATOR"/>
    <property type="match status" value="1"/>
</dbReference>
<evidence type="ECO:0000313" key="5">
    <source>
        <dbReference type="EMBL" id="ATX78923.1"/>
    </source>
</evidence>
<name>A0A2K8KVX0_MARES</name>
<dbReference type="Proteomes" id="UP000231701">
    <property type="component" value="Chromosome"/>
</dbReference>
<dbReference type="Gene3D" id="1.10.8.80">
    <property type="entry name" value="Magnesium chelatase subunit I, C-Terminal domain"/>
    <property type="match status" value="1"/>
</dbReference>
<protein>
    <submittedName>
        <fullName evidence="5">MoxR-like ATPase</fullName>
        <ecNumber evidence="5">3.6.3.-</ecNumber>
    </submittedName>
</protein>
<dbReference type="SMART" id="SM00382">
    <property type="entry name" value="AAA"/>
    <property type="match status" value="1"/>
</dbReference>
<evidence type="ECO:0000313" key="6">
    <source>
        <dbReference type="Proteomes" id="UP000231701"/>
    </source>
</evidence>
<dbReference type="PANTHER" id="PTHR42759">
    <property type="entry name" value="MOXR FAMILY PROTEIN"/>
    <property type="match status" value="1"/>
</dbReference>
<sequence length="304" mass="33146">MNNDHEKITTLHHQLSSVLAGKEGAIRQLLVTLLSGGHLLIEDVPGVGKTTLAHALANSLDSDFGRIQFTADLLPADIVGVEIFDPAKQRFDFHPGAVFNHIVLADEINRATPKAQSALLEAMAEGQVTIERKTRQLPQPFFVIATQNPNEHMGTFPLPESQLDRFFMRTSIGYPDREAERKVLLGEAGQVRLPELQPVAGWSDILAARHAITTLNVSDLLLDYLLKLLQESRNGEWLKQGISPRAGRDLINAARAEAWLAGQSYVTAADVQTVWLPCLAHRVLAGGDSEAALTALLESVPVPA</sequence>
<proteinExistence type="inferred from homology"/>
<dbReference type="OrthoDB" id="5289629at2"/>
<keyword evidence="2" id="KW-0067">ATP-binding</keyword>
<keyword evidence="6" id="KW-1185">Reference proteome</keyword>
<dbReference type="CDD" id="cd00009">
    <property type="entry name" value="AAA"/>
    <property type="match status" value="1"/>
</dbReference>
<keyword evidence="5" id="KW-0378">Hydrolase</keyword>
<keyword evidence="1" id="KW-0547">Nucleotide-binding</keyword>
<dbReference type="Gene3D" id="3.40.50.300">
    <property type="entry name" value="P-loop containing nucleotide triphosphate hydrolases"/>
    <property type="match status" value="1"/>
</dbReference>
<dbReference type="Pfam" id="PF07726">
    <property type="entry name" value="AAA_3"/>
    <property type="match status" value="1"/>
</dbReference>
<dbReference type="EC" id="3.6.3.-" evidence="5"/>
<dbReference type="InterPro" id="IPR027417">
    <property type="entry name" value="P-loop_NTPase"/>
</dbReference>